<evidence type="ECO:0000256" key="4">
    <source>
        <dbReference type="ARBA" id="ARBA00022989"/>
    </source>
</evidence>
<dbReference type="PROSITE" id="PS50835">
    <property type="entry name" value="IG_LIKE"/>
    <property type="match status" value="1"/>
</dbReference>
<dbReference type="Proteomes" id="UP001318040">
    <property type="component" value="Chromosome 62"/>
</dbReference>
<sequence length="263" mass="28070">MSSTSPTWTACRPARSSLCSRAVAEGEAMMLVVTIQILLALHAAMAMELWGPRELRTVEGAPVLLLPCDFRSVAPISPLLRVVWQRRDSPKHPAQPVLLLEGPSDWRSAGLLRGRARWAGRVTEGNAALELLAPQPSDSGLYSCDVLNLPDVDGVPTRTQLVVLARAPTPRPANGTRPESDSPTPPAHTTVESERGERAWGTVSCPGPGAMQFVLVGAGLLVGVALLVTAAALVKRSRRKATRSRFEEPEEHGDGSTVTLVTS</sequence>
<dbReference type="RefSeq" id="XP_032833080.1">
    <property type="nucleotide sequence ID" value="XM_032977189.1"/>
</dbReference>
<dbReference type="SUPFAM" id="SSF48726">
    <property type="entry name" value="Immunoglobulin"/>
    <property type="match status" value="1"/>
</dbReference>
<proteinExistence type="predicted"/>
<keyword evidence="6" id="KW-1015">Disulfide bond</keyword>
<dbReference type="Gene3D" id="2.60.40.10">
    <property type="entry name" value="Immunoglobulins"/>
    <property type="match status" value="1"/>
</dbReference>
<keyword evidence="2 10" id="KW-0812">Transmembrane</keyword>
<organism evidence="12 13">
    <name type="scientific">Petromyzon marinus</name>
    <name type="common">Sea lamprey</name>
    <dbReference type="NCBI Taxonomy" id="7757"/>
    <lineage>
        <taxon>Eukaryota</taxon>
        <taxon>Metazoa</taxon>
        <taxon>Chordata</taxon>
        <taxon>Craniata</taxon>
        <taxon>Vertebrata</taxon>
        <taxon>Cyclostomata</taxon>
        <taxon>Hyperoartia</taxon>
        <taxon>Petromyzontiformes</taxon>
        <taxon>Petromyzontidae</taxon>
        <taxon>Petromyzon</taxon>
    </lineage>
</organism>
<evidence type="ECO:0000256" key="9">
    <source>
        <dbReference type="SAM" id="MobiDB-lite"/>
    </source>
</evidence>
<dbReference type="PANTHER" id="PTHR13869">
    <property type="entry name" value="MYELIN P0 RELATED"/>
    <property type="match status" value="1"/>
</dbReference>
<feature type="transmembrane region" description="Helical" evidence="10">
    <location>
        <begin position="213"/>
        <end position="234"/>
    </location>
</feature>
<evidence type="ECO:0000256" key="10">
    <source>
        <dbReference type="SAM" id="Phobius"/>
    </source>
</evidence>
<comment type="subcellular location">
    <subcellularLocation>
        <location evidence="1">Membrane</location>
        <topology evidence="1">Single-pass type I membrane protein</topology>
    </subcellularLocation>
</comment>
<dbReference type="InterPro" id="IPR036179">
    <property type="entry name" value="Ig-like_dom_sf"/>
</dbReference>
<evidence type="ECO:0000256" key="3">
    <source>
        <dbReference type="ARBA" id="ARBA00022729"/>
    </source>
</evidence>
<dbReference type="InterPro" id="IPR013106">
    <property type="entry name" value="Ig_V-set"/>
</dbReference>
<feature type="domain" description="Ig-like" evidence="11">
    <location>
        <begin position="59"/>
        <end position="162"/>
    </location>
</feature>
<name>A0AAJ7UB29_PETMA</name>
<dbReference type="InterPro" id="IPR007110">
    <property type="entry name" value="Ig-like_dom"/>
</dbReference>
<dbReference type="InterPro" id="IPR013783">
    <property type="entry name" value="Ig-like_fold"/>
</dbReference>
<keyword evidence="4 10" id="KW-1133">Transmembrane helix</keyword>
<gene>
    <name evidence="13" type="primary">LOC116955867</name>
</gene>
<feature type="region of interest" description="Disordered" evidence="9">
    <location>
        <begin position="238"/>
        <end position="263"/>
    </location>
</feature>
<keyword evidence="5 10" id="KW-0472">Membrane</keyword>
<evidence type="ECO:0000256" key="8">
    <source>
        <dbReference type="ARBA" id="ARBA00023319"/>
    </source>
</evidence>
<evidence type="ECO:0000256" key="2">
    <source>
        <dbReference type="ARBA" id="ARBA00022692"/>
    </source>
</evidence>
<feature type="region of interest" description="Disordered" evidence="9">
    <location>
        <begin position="166"/>
        <end position="202"/>
    </location>
</feature>
<keyword evidence="12" id="KW-1185">Reference proteome</keyword>
<evidence type="ECO:0000256" key="6">
    <source>
        <dbReference type="ARBA" id="ARBA00023157"/>
    </source>
</evidence>
<dbReference type="Pfam" id="PF07686">
    <property type="entry name" value="V-set"/>
    <property type="match status" value="1"/>
</dbReference>
<dbReference type="AlphaFoldDB" id="A0AAJ7UB29"/>
<keyword evidence="3" id="KW-0732">Signal</keyword>
<evidence type="ECO:0000313" key="13">
    <source>
        <dbReference type="RefSeq" id="XP_032833080.1"/>
    </source>
</evidence>
<dbReference type="InterPro" id="IPR000920">
    <property type="entry name" value="Myelin_P0-rel"/>
</dbReference>
<accession>A0AAJ7UB29</accession>
<keyword evidence="7" id="KW-0325">Glycoprotein</keyword>
<protein>
    <submittedName>
        <fullName evidence="13">Myelin protein zero-like protein 2 isoform X1</fullName>
    </submittedName>
</protein>
<dbReference type="GO" id="GO:0005886">
    <property type="term" value="C:plasma membrane"/>
    <property type="evidence" value="ECO:0007669"/>
    <property type="project" value="TreeGrafter"/>
</dbReference>
<evidence type="ECO:0000256" key="7">
    <source>
        <dbReference type="ARBA" id="ARBA00023180"/>
    </source>
</evidence>
<reference evidence="13" key="1">
    <citation type="submission" date="2025-08" db="UniProtKB">
        <authorList>
            <consortium name="RefSeq"/>
        </authorList>
    </citation>
    <scope>IDENTIFICATION</scope>
    <source>
        <tissue evidence="13">Sperm</tissue>
    </source>
</reference>
<evidence type="ECO:0000256" key="5">
    <source>
        <dbReference type="ARBA" id="ARBA00023136"/>
    </source>
</evidence>
<dbReference type="KEGG" id="pmrn:116955867"/>
<keyword evidence="8" id="KW-0393">Immunoglobulin domain</keyword>
<evidence type="ECO:0000259" key="11">
    <source>
        <dbReference type="PROSITE" id="PS50835"/>
    </source>
</evidence>
<evidence type="ECO:0000313" key="12">
    <source>
        <dbReference type="Proteomes" id="UP001318040"/>
    </source>
</evidence>
<evidence type="ECO:0000256" key="1">
    <source>
        <dbReference type="ARBA" id="ARBA00004479"/>
    </source>
</evidence>
<dbReference type="PANTHER" id="PTHR13869:SF24">
    <property type="entry name" value="BASEMENT MEMBRANE-SPECIFIC HEPARAN SULFATE PROTEOGLYCAN CORE PROTEIN-LIKE"/>
    <property type="match status" value="1"/>
</dbReference>